<name>A0AB38BZ14_PSESX</name>
<evidence type="ECO:0000259" key="1">
    <source>
        <dbReference type="Pfam" id="PF09860"/>
    </source>
</evidence>
<evidence type="ECO:0000313" key="2">
    <source>
        <dbReference type="EMBL" id="SFO42090.1"/>
    </source>
</evidence>
<dbReference type="InterPro" id="IPR018656">
    <property type="entry name" value="DUF2087"/>
</dbReference>
<dbReference type="AlphaFoldDB" id="A0AB38BZ14"/>
<reference evidence="2 3" key="1">
    <citation type="submission" date="2016-10" db="EMBL/GenBank/DDBJ databases">
        <authorList>
            <person name="Varghese N."/>
            <person name="Submissions S."/>
        </authorList>
    </citation>
    <scope>NUCLEOTIDE SEQUENCE [LARGE SCALE GENOMIC DNA]</scope>
    <source>
        <strain evidence="2 3">BS0292</strain>
    </source>
</reference>
<comment type="caution">
    <text evidence="2">The sequence shown here is derived from an EMBL/GenBank/DDBJ whole genome shotgun (WGS) entry which is preliminary data.</text>
</comment>
<gene>
    <name evidence="2" type="ORF">SAMN05444065_117101</name>
</gene>
<organism evidence="2 3">
    <name type="scientific">Pseudomonas syringae</name>
    <dbReference type="NCBI Taxonomy" id="317"/>
    <lineage>
        <taxon>Bacteria</taxon>
        <taxon>Pseudomonadati</taxon>
        <taxon>Pseudomonadota</taxon>
        <taxon>Gammaproteobacteria</taxon>
        <taxon>Pseudomonadales</taxon>
        <taxon>Pseudomonadaceae</taxon>
        <taxon>Pseudomonas</taxon>
    </lineage>
</organism>
<proteinExistence type="predicted"/>
<dbReference type="Pfam" id="PF09860">
    <property type="entry name" value="DUF2087"/>
    <property type="match status" value="1"/>
</dbReference>
<accession>A0AB38BZ14</accession>
<sequence>MDKELPTDFEQFVETLTRLSSKNGLTLGRLNRQELAVMLLYISAALKPGERHSERDATARLDQWKTQYAPMLRSDVVELRRTLIDSNYWMREPDGRGYELDRAIADHPLFIRLIEERLQLRIAEQLLTAARAREERKKAALQG</sequence>
<dbReference type="RefSeq" id="WP_024663795.1">
    <property type="nucleotide sequence ID" value="NZ_FOVV01000017.1"/>
</dbReference>
<evidence type="ECO:0000313" key="3">
    <source>
        <dbReference type="Proteomes" id="UP000183083"/>
    </source>
</evidence>
<dbReference type="Proteomes" id="UP000183083">
    <property type="component" value="Unassembled WGS sequence"/>
</dbReference>
<dbReference type="EMBL" id="FOVV01000017">
    <property type="protein sequence ID" value="SFO42090.1"/>
    <property type="molecule type" value="Genomic_DNA"/>
</dbReference>
<feature type="domain" description="DUF2087" evidence="1">
    <location>
        <begin position="33"/>
        <end position="99"/>
    </location>
</feature>
<protein>
    <recommendedName>
        <fullName evidence="1">DUF2087 domain-containing protein</fullName>
    </recommendedName>
</protein>